<comment type="function">
    <text evidence="10">Component of the FACT complex, a general chromatin factor that acts to reorganize nucleosomes. The FACT complex is involved in multiple processes that require DNA as a template such as mRNA elongation, DNA replication and DNA repair. During transcription elongation the FACT complex acts as a histone chaperone that both destabilizes and restores nucleosomal structure. It facilitates the passage of RNA polymerase II and transcription by promoting the dissociation of one histone H2A-H2B dimer from the nucleosome, then subsequently promotes the reestablishment of the nucleosome following the passage of RNA polymerase II.</text>
</comment>
<dbReference type="InterPro" id="IPR033825">
    <property type="entry name" value="Spt16_M24"/>
</dbReference>
<dbReference type="Proteomes" id="UP001417504">
    <property type="component" value="Unassembled WGS sequence"/>
</dbReference>
<accession>A0AAP0I6S7</accession>
<dbReference type="InterPro" id="IPR040258">
    <property type="entry name" value="Spt16"/>
</dbReference>
<comment type="caution">
    <text evidence="15">The sequence shown here is derived from an EMBL/GenBank/DDBJ whole genome shotgun (WGS) entry which is preliminary data.</text>
</comment>
<dbReference type="FunFam" id="2.30.29.150:FF:000004">
    <property type="entry name" value="FACT complex subunit SPT16"/>
    <property type="match status" value="1"/>
</dbReference>
<evidence type="ECO:0000256" key="2">
    <source>
        <dbReference type="ARBA" id="ARBA00022454"/>
    </source>
</evidence>
<dbReference type="InterPro" id="IPR011993">
    <property type="entry name" value="PH-like_dom_sf"/>
</dbReference>
<dbReference type="Gene3D" id="2.30.29.150">
    <property type="match status" value="1"/>
</dbReference>
<keyword evidence="6" id="KW-0175">Coiled coil</keyword>
<dbReference type="SUPFAM" id="SSF55920">
    <property type="entry name" value="Creatinase/aminopeptidase"/>
    <property type="match status" value="1"/>
</dbReference>
<keyword evidence="5 10" id="KW-0805">Transcription regulation</keyword>
<evidence type="ECO:0000256" key="7">
    <source>
        <dbReference type="ARBA" id="ARBA00023163"/>
    </source>
</evidence>
<keyword evidence="4 10" id="KW-0227">DNA damage</keyword>
<dbReference type="InterPro" id="IPR013953">
    <property type="entry name" value="FACT_SPT16_M"/>
</dbReference>
<comment type="subunit">
    <text evidence="10">Component of the FACT complex.</text>
</comment>
<dbReference type="SMART" id="SM01287">
    <property type="entry name" value="Rtt106"/>
    <property type="match status" value="1"/>
</dbReference>
<dbReference type="PANTHER" id="PTHR13980">
    <property type="entry name" value="CDC68 RELATED"/>
    <property type="match status" value="1"/>
</dbReference>
<keyword evidence="7 10" id="KW-0804">Transcription</keyword>
<gene>
    <name evidence="15" type="ORF">Sjap_017769</name>
</gene>
<name>A0AAP0I6S7_9MAGN</name>
<evidence type="ECO:0000256" key="3">
    <source>
        <dbReference type="ARBA" id="ARBA00022705"/>
    </source>
</evidence>
<feature type="domain" description="FACT complex subunit SPT16 N-terminal lobe" evidence="12">
    <location>
        <begin position="19"/>
        <end position="186"/>
    </location>
</feature>
<protein>
    <recommendedName>
        <fullName evidence="10">FACT complex subunit</fullName>
    </recommendedName>
</protein>
<dbReference type="Pfam" id="PF08512">
    <property type="entry name" value="Rttp106-like_middle"/>
    <property type="match status" value="1"/>
</dbReference>
<comment type="subcellular location">
    <subcellularLocation>
        <location evidence="10">Nucleus</location>
    </subcellularLocation>
    <subcellularLocation>
        <location evidence="10">Chromosome</location>
    </subcellularLocation>
</comment>
<dbReference type="Gene3D" id="3.90.230.10">
    <property type="entry name" value="Creatinase/methionine aminopeptidase superfamily"/>
    <property type="match status" value="1"/>
</dbReference>
<dbReference type="GO" id="GO:0006281">
    <property type="term" value="P:DNA repair"/>
    <property type="evidence" value="ECO:0007669"/>
    <property type="project" value="UniProtKB-UniRule"/>
</dbReference>
<dbReference type="GO" id="GO:0006368">
    <property type="term" value="P:transcription elongation by RNA polymerase II"/>
    <property type="evidence" value="ECO:0007669"/>
    <property type="project" value="TreeGrafter"/>
</dbReference>
<dbReference type="Gene3D" id="2.30.29.30">
    <property type="entry name" value="Pleckstrin-homology domain (PH domain)/Phosphotyrosine-binding domain (PTB)"/>
    <property type="match status" value="1"/>
</dbReference>
<dbReference type="GO" id="GO:0006260">
    <property type="term" value="P:DNA replication"/>
    <property type="evidence" value="ECO:0007669"/>
    <property type="project" value="UniProtKB-KW"/>
</dbReference>
<dbReference type="InterPro" id="IPR013719">
    <property type="entry name" value="RTT106/SPT16-like_middle_dom"/>
</dbReference>
<dbReference type="InterPro" id="IPR000994">
    <property type="entry name" value="Pept_M24"/>
</dbReference>
<proteinExistence type="inferred from homology"/>
<feature type="compositionally biased region" description="Basic and acidic residues" evidence="11">
    <location>
        <begin position="998"/>
        <end position="1011"/>
    </location>
</feature>
<dbReference type="InterPro" id="IPR029149">
    <property type="entry name" value="Creatin/AminoP/Spt16_N"/>
</dbReference>
<evidence type="ECO:0000256" key="11">
    <source>
        <dbReference type="SAM" id="MobiDB-lite"/>
    </source>
</evidence>
<dbReference type="InterPro" id="IPR056595">
    <property type="entry name" value="Fact-SPT16_PH"/>
</dbReference>
<dbReference type="GO" id="GO:0031491">
    <property type="term" value="F:nucleosome binding"/>
    <property type="evidence" value="ECO:0007669"/>
    <property type="project" value="TreeGrafter"/>
</dbReference>
<dbReference type="Pfam" id="PF14826">
    <property type="entry name" value="FACT-Spt16_Nlob"/>
    <property type="match status" value="1"/>
</dbReference>
<feature type="compositionally biased region" description="Basic and acidic residues" evidence="11">
    <location>
        <begin position="485"/>
        <end position="515"/>
    </location>
</feature>
<keyword evidence="2 10" id="KW-0158">Chromosome</keyword>
<comment type="similarity">
    <text evidence="1 10">Belongs to the peptidase M24 family. SPT16 subfamily.</text>
</comment>
<evidence type="ECO:0000256" key="10">
    <source>
        <dbReference type="RuleBase" id="RU367052"/>
    </source>
</evidence>
<keyword evidence="3 10" id="KW-0235">DNA replication</keyword>
<feature type="domain" description="FACT complex subunit SPT16 middle" evidence="13">
    <location>
        <begin position="550"/>
        <end position="699"/>
    </location>
</feature>
<evidence type="ECO:0000259" key="14">
    <source>
        <dbReference type="SMART" id="SM01287"/>
    </source>
</evidence>
<dbReference type="EMBL" id="JBBNAE010000007">
    <property type="protein sequence ID" value="KAK9109709.1"/>
    <property type="molecule type" value="Genomic_DNA"/>
</dbReference>
<dbReference type="Pfam" id="PF00557">
    <property type="entry name" value="Peptidase_M24"/>
    <property type="match status" value="1"/>
</dbReference>
<evidence type="ECO:0000256" key="6">
    <source>
        <dbReference type="ARBA" id="ARBA00023054"/>
    </source>
</evidence>
<dbReference type="CDD" id="cd01091">
    <property type="entry name" value="CDC68-like"/>
    <property type="match status" value="1"/>
</dbReference>
<evidence type="ECO:0000256" key="5">
    <source>
        <dbReference type="ARBA" id="ARBA00023015"/>
    </source>
</evidence>
<keyword evidence="8 10" id="KW-0234">DNA repair</keyword>
<organism evidence="15 16">
    <name type="scientific">Stephania japonica</name>
    <dbReference type="NCBI Taxonomy" id="461633"/>
    <lineage>
        <taxon>Eukaryota</taxon>
        <taxon>Viridiplantae</taxon>
        <taxon>Streptophyta</taxon>
        <taxon>Embryophyta</taxon>
        <taxon>Tracheophyta</taxon>
        <taxon>Spermatophyta</taxon>
        <taxon>Magnoliopsida</taxon>
        <taxon>Ranunculales</taxon>
        <taxon>Menispermaceae</taxon>
        <taxon>Menispermoideae</taxon>
        <taxon>Cissampelideae</taxon>
        <taxon>Stephania</taxon>
    </lineage>
</organism>
<feature type="domain" description="Histone chaperone RTT106/FACT complex subunit SPT16-like middle" evidence="14">
    <location>
        <begin position="823"/>
        <end position="912"/>
    </location>
</feature>
<sequence length="1053" mass="118727">MKEDHQNGSVKGRSNAYAINLENFSKRLKVLYSEWRERRVDVWGSADSLVIATPPPSDDFRYLKSSALNLWLFGLEFPDTIMVFTSEQIHILCSPKKASLLEVLKKPAKESVGAEVVLHVKLKNDDGRDLRDKIFGAVSLKSKSDGHEIPVIGHIAKEAPKGKLLEALQEKLGSSKFRVVDITNGLSELFAVKDSAEIMNVKRAAFVTSSILKNFVVPKLEEIIEDRKKVSHSSLMADTEKAVLKLANIKEKLKAENVDICYPPIFQSGGEFDMRPNASSNDKNLYYESTSVIVCAIGARYNSYCTNVSRTLLIDINGIQKNAYEVLLKAHEAAIASLKPGNKASAAYKAALSVVKQDAPEFVDSFAKSAGTGIGIEFRESGLSLNAKNDRVLMVGMVFNVSLGFHDLQAQTANVKTEKFSLLLADTVIIGEKLPEVVTSINSKALKDVAYCFEEDEEEEERSKAKDESKGTVGSWLKATLRSKNQEMSKEDLRKKHQAELGRQKNEETARRLVGREPASGHSLGDRRKSGDPIAFKDINCISLAKDLMVLIDQKNEAILLPIYGLMVPFHVATIKNVTNQQDNQIRITFYVPGSQTNPDEANSMKYQNVFVKEISFHSKDPRRISELVQSIRSLRRRVASRELVKANRASLVTQEKLQLAKTKFKPIKLYDLRIHPAFGGRGRKMSGFVEAHVNGLRYSTSRPDEIVDIMYCNIKHAFFQPAEKEMVTLLHIHLHNDIMVGNSTTKNVQFYVEVMDAVQNLGGARSAYDPDEIEEEQRERDRKNRTNMEFKNFVDKVNGLWGQPQFRGPHLEFDMPLRELGFHGALHMSSVFIVPTSTCLIVLETPFLVISLSEIEIVTLERVALGMKYFDMTIVFKDFKKAVCQINSIPSTSLNGIKDWLNTINLKYYESNQLLKWQVILKTITRDPKKFVKDGGWDILNVDASDSTLRTRRTPTKSMNHLTTLLSQILDEDDDSDSFVESDVDEDLEDDLEEEEEKGKTWEELEREATNADMENGDDTDSEDERRVKKAFGKSRILETNKSVPPKRPKLR</sequence>
<evidence type="ECO:0000256" key="9">
    <source>
        <dbReference type="ARBA" id="ARBA00023242"/>
    </source>
</evidence>
<dbReference type="Gene3D" id="3.40.350.10">
    <property type="entry name" value="Creatinase/prolidase N-terminal domain"/>
    <property type="match status" value="1"/>
</dbReference>
<dbReference type="PANTHER" id="PTHR13980:SF15">
    <property type="entry name" value="FACT COMPLEX SUBUNIT SPT16"/>
    <property type="match status" value="1"/>
</dbReference>
<dbReference type="AlphaFoldDB" id="A0AAP0I6S7"/>
<dbReference type="FunFam" id="3.40.350.10:FF:000006">
    <property type="entry name" value="FACT complex subunit SPT16"/>
    <property type="match status" value="1"/>
</dbReference>
<dbReference type="InterPro" id="IPR029148">
    <property type="entry name" value="FACT-SPT16_Nlobe"/>
</dbReference>
<feature type="region of interest" description="Disordered" evidence="11">
    <location>
        <begin position="485"/>
        <end position="529"/>
    </location>
</feature>
<dbReference type="Pfam" id="PF08644">
    <property type="entry name" value="SPT16"/>
    <property type="match status" value="1"/>
</dbReference>
<dbReference type="GO" id="GO:0035101">
    <property type="term" value="C:FACT complex"/>
    <property type="evidence" value="ECO:0007669"/>
    <property type="project" value="UniProtKB-UniRule"/>
</dbReference>
<dbReference type="SMART" id="SM01286">
    <property type="entry name" value="SPT16"/>
    <property type="match status" value="1"/>
</dbReference>
<evidence type="ECO:0000256" key="8">
    <source>
        <dbReference type="ARBA" id="ARBA00023204"/>
    </source>
</evidence>
<evidence type="ECO:0000256" key="1">
    <source>
        <dbReference type="ARBA" id="ARBA00010779"/>
    </source>
</evidence>
<dbReference type="FunFam" id="3.90.230.10:FF:000005">
    <property type="entry name" value="FACT complex subunit spt16"/>
    <property type="match status" value="1"/>
</dbReference>
<dbReference type="SMART" id="SM01285">
    <property type="entry name" value="FACT-Spt16_Nlob"/>
    <property type="match status" value="1"/>
</dbReference>
<dbReference type="FunFam" id="2.30.29.30:FF:000017">
    <property type="entry name" value="FACT complex subunit SPT16"/>
    <property type="match status" value="1"/>
</dbReference>
<keyword evidence="9 10" id="KW-0539">Nucleus</keyword>
<reference evidence="15 16" key="1">
    <citation type="submission" date="2024-01" db="EMBL/GenBank/DDBJ databases">
        <title>Genome assemblies of Stephania.</title>
        <authorList>
            <person name="Yang L."/>
        </authorList>
    </citation>
    <scope>NUCLEOTIDE SEQUENCE [LARGE SCALE GENOMIC DNA]</scope>
    <source>
        <strain evidence="15">QJT</strain>
        <tissue evidence="15">Leaf</tissue>
    </source>
</reference>
<feature type="compositionally biased region" description="Acidic residues" evidence="11">
    <location>
        <begin position="976"/>
        <end position="997"/>
    </location>
</feature>
<evidence type="ECO:0000313" key="15">
    <source>
        <dbReference type="EMBL" id="KAK9109709.1"/>
    </source>
</evidence>
<feature type="region of interest" description="Disordered" evidence="11">
    <location>
        <begin position="976"/>
        <end position="1053"/>
    </location>
</feature>
<dbReference type="Pfam" id="PF21091">
    <property type="entry name" value="SPT16_C"/>
    <property type="match status" value="1"/>
</dbReference>
<dbReference type="InterPro" id="IPR036005">
    <property type="entry name" value="Creatinase/aminopeptidase-like"/>
</dbReference>
<evidence type="ECO:0000256" key="4">
    <source>
        <dbReference type="ARBA" id="ARBA00022763"/>
    </source>
</evidence>
<dbReference type="InterPro" id="IPR048969">
    <property type="entry name" value="FACT_SPT16_C"/>
</dbReference>
<dbReference type="Pfam" id="PF24824">
    <property type="entry name" value="PH_SPT16"/>
    <property type="match status" value="1"/>
</dbReference>
<dbReference type="Gene3D" id="2.30.29.210">
    <property type="entry name" value="FACT complex subunit Spt16p/Cdc68p"/>
    <property type="match status" value="1"/>
</dbReference>
<evidence type="ECO:0000313" key="16">
    <source>
        <dbReference type="Proteomes" id="UP001417504"/>
    </source>
</evidence>
<evidence type="ECO:0000259" key="12">
    <source>
        <dbReference type="SMART" id="SM01285"/>
    </source>
</evidence>
<keyword evidence="16" id="KW-1185">Reference proteome</keyword>
<evidence type="ECO:0000259" key="13">
    <source>
        <dbReference type="SMART" id="SM01286"/>
    </source>
</evidence>